<sequence>MTHGTEDSHLERIAAILILIAVKIITSTAASKYSVSEADPINEQTRECFYKGETGYFRFYSADCFYIYGRMTGSNERIPSFYQIWNFTGCIIMANLDKLESIPLASVMNLHANNDFCEYKYSLMVYGNENLKRISLRKNMGIKQEEIFIRANEKLQPEGVTGAPFTVDIGTPQDCTMKMALKRTDCSALVGDLLYPANDEGIEVWQRIHKVYGTVTVNGIEAMSLSMLRNLVIDGWQQRVVRIINNRELRHIAEILTMTVTGPEPHFWFHNNTSFCHPVNIRKKLEAKLGSEISWDERCLTRCPGGSVNAEYLDDLDENCNVIGGNLVIEGLQDMPPHLDKLAQIERISGRLIVKENSAVRDLSFLPYLKEIGSSGKTGLSLEVVDNLKFAMKGLDTLEKINGDVRIISEKETDISNAVQRKLVGVTSGTASFFARKCQGGKVTEKYLDSISEFCRETIGDLRIEGLKELPTGIEKLSHFKKIAGRLVVKNNEAVEDLSFLSSLEEIYNPNSRSLSLEVIDNRDFVLRGLDAIKKIKGKALIVTEKMEDVSVDVREHIKGVCDDGAQFSARQCRGGMVDEQFLRELDKFCNVITGNLFIRGFRREPKGLDNLRQVKKVRGRVVVKDNAAIKDLSFLSNMEEIDGNHHGDASLHVFDNRNFGMRGLYSIRKIRGDVVIKTEKKEDVPEDMKNRLISVTDGSVKFLTASDDMRRPDETTETSEILTEATEHTLDKETIENTEGVLEKLISTTTKDVEREGTTTSEDTDQMRPIFPERDSSSDKITMSLKKSNFKKERTGHLSLTSRIIIIVGVSLVILFLLAGLIILVIVIAKSVSKKKQRGSNESAYVKSQSVKPSRSETNQESLAKPSKSETNQESLAK</sequence>
<dbReference type="PANTHER" id="PTHR21662:SF59">
    <property type="entry name" value="RECEPTOR PROTEIN-TYROSINE KINASE"/>
    <property type="match status" value="1"/>
</dbReference>
<feature type="compositionally biased region" description="Polar residues" evidence="1">
    <location>
        <begin position="841"/>
        <end position="863"/>
    </location>
</feature>
<feature type="transmembrane region" description="Helical" evidence="2">
    <location>
        <begin position="805"/>
        <end position="830"/>
    </location>
</feature>
<feature type="region of interest" description="Disordered" evidence="1">
    <location>
        <begin position="753"/>
        <end position="779"/>
    </location>
</feature>
<dbReference type="AlphaFoldDB" id="A0A7I4YK10"/>
<evidence type="ECO:0000313" key="4">
    <source>
        <dbReference type="Proteomes" id="UP000025227"/>
    </source>
</evidence>
<feature type="compositionally biased region" description="Polar residues" evidence="1">
    <location>
        <begin position="870"/>
        <end position="879"/>
    </location>
</feature>
<name>A0A7I4YK10_HAECO</name>
<keyword evidence="2" id="KW-0812">Transmembrane</keyword>
<organism evidence="4 5">
    <name type="scientific">Haemonchus contortus</name>
    <name type="common">Barber pole worm</name>
    <dbReference type="NCBI Taxonomy" id="6289"/>
    <lineage>
        <taxon>Eukaryota</taxon>
        <taxon>Metazoa</taxon>
        <taxon>Ecdysozoa</taxon>
        <taxon>Nematoda</taxon>
        <taxon>Chromadorea</taxon>
        <taxon>Rhabditida</taxon>
        <taxon>Rhabditina</taxon>
        <taxon>Rhabditomorpha</taxon>
        <taxon>Strongyloidea</taxon>
        <taxon>Trichostrongylidae</taxon>
        <taxon>Haemonchus</taxon>
    </lineage>
</organism>
<keyword evidence="4" id="KW-1185">Reference proteome</keyword>
<accession>A0A7I4YK10</accession>
<keyword evidence="2" id="KW-0472">Membrane</keyword>
<dbReference type="OrthoDB" id="5821210at2759"/>
<feature type="domain" description="Receptor L-domain" evidence="3">
    <location>
        <begin position="76"/>
        <end position="155"/>
    </location>
</feature>
<keyword evidence="2" id="KW-1133">Transmembrane helix</keyword>
<dbReference type="InterPro" id="IPR053079">
    <property type="entry name" value="SPS2_domain"/>
</dbReference>
<reference evidence="5" key="1">
    <citation type="submission" date="2020-12" db="UniProtKB">
        <authorList>
            <consortium name="WormBaseParasite"/>
        </authorList>
    </citation>
    <scope>IDENTIFICATION</scope>
    <source>
        <strain evidence="5">MHco3</strain>
    </source>
</reference>
<feature type="domain" description="Receptor L-domain" evidence="3">
    <location>
        <begin position="455"/>
        <end position="543"/>
    </location>
</feature>
<dbReference type="Pfam" id="PF01030">
    <property type="entry name" value="Recep_L_domain"/>
    <property type="match status" value="4"/>
</dbReference>
<feature type="domain" description="Receptor L-domain" evidence="3">
    <location>
        <begin position="319"/>
        <end position="405"/>
    </location>
</feature>
<proteinExistence type="predicted"/>
<evidence type="ECO:0000259" key="3">
    <source>
        <dbReference type="Pfam" id="PF01030"/>
    </source>
</evidence>
<evidence type="ECO:0000256" key="2">
    <source>
        <dbReference type="SAM" id="Phobius"/>
    </source>
</evidence>
<dbReference type="InterPro" id="IPR036941">
    <property type="entry name" value="Rcpt_L-dom_sf"/>
</dbReference>
<feature type="domain" description="Receptor L-domain" evidence="3">
    <location>
        <begin position="590"/>
        <end position="677"/>
    </location>
</feature>
<dbReference type="InterPro" id="IPR000494">
    <property type="entry name" value="Rcpt_L-dom"/>
</dbReference>
<dbReference type="PANTHER" id="PTHR21662">
    <property type="entry name" value="RECEPTOR PROTEIN-TYROSINE KINASE"/>
    <property type="match status" value="1"/>
</dbReference>
<dbReference type="Gene3D" id="3.80.20.20">
    <property type="entry name" value="Receptor L-domain"/>
    <property type="match status" value="4"/>
</dbReference>
<dbReference type="WBParaSite" id="HCON_00108640-00001">
    <property type="protein sequence ID" value="HCON_00108640-00001"/>
    <property type="gene ID" value="HCON_00108640"/>
</dbReference>
<dbReference type="Proteomes" id="UP000025227">
    <property type="component" value="Unplaced"/>
</dbReference>
<feature type="region of interest" description="Disordered" evidence="1">
    <location>
        <begin position="837"/>
        <end position="879"/>
    </location>
</feature>
<dbReference type="SUPFAM" id="SSF52058">
    <property type="entry name" value="L domain-like"/>
    <property type="match status" value="5"/>
</dbReference>
<protein>
    <submittedName>
        <fullName evidence="5">Recep_L_domain domain-containing protein</fullName>
    </submittedName>
</protein>
<evidence type="ECO:0000313" key="5">
    <source>
        <dbReference type="WBParaSite" id="HCON_00108640-00001"/>
    </source>
</evidence>
<evidence type="ECO:0000256" key="1">
    <source>
        <dbReference type="SAM" id="MobiDB-lite"/>
    </source>
</evidence>